<name>A0ABQ9N927_HEVBR</name>
<feature type="transmembrane region" description="Helical" evidence="12">
    <location>
        <begin position="923"/>
        <end position="946"/>
    </location>
</feature>
<proteinExistence type="inferred from homology"/>
<keyword evidence="4" id="KW-0433">Leucine-rich repeat</keyword>
<evidence type="ECO:0000256" key="3">
    <source>
        <dbReference type="ARBA" id="ARBA00022475"/>
    </source>
</evidence>
<feature type="domain" description="Leucine-rich repeat-containing N-terminal plant-type" evidence="13">
    <location>
        <begin position="35"/>
        <end position="70"/>
    </location>
</feature>
<evidence type="ECO:0000313" key="16">
    <source>
        <dbReference type="Proteomes" id="UP001174677"/>
    </source>
</evidence>
<dbReference type="PROSITE" id="PS51450">
    <property type="entry name" value="LRR"/>
    <property type="match status" value="1"/>
</dbReference>
<feature type="domain" description="Disease resistance R13L4/SHOC-2-like LRR" evidence="14">
    <location>
        <begin position="305"/>
        <end position="491"/>
    </location>
</feature>
<keyword evidence="16" id="KW-1185">Reference proteome</keyword>
<dbReference type="InterPro" id="IPR013210">
    <property type="entry name" value="LRR_N_plant-typ"/>
</dbReference>
<keyword evidence="7" id="KW-0677">Repeat</keyword>
<organism evidence="15 16">
    <name type="scientific">Hevea brasiliensis</name>
    <name type="common">Para rubber tree</name>
    <name type="synonym">Siphonia brasiliensis</name>
    <dbReference type="NCBI Taxonomy" id="3981"/>
    <lineage>
        <taxon>Eukaryota</taxon>
        <taxon>Viridiplantae</taxon>
        <taxon>Streptophyta</taxon>
        <taxon>Embryophyta</taxon>
        <taxon>Tracheophyta</taxon>
        <taxon>Spermatophyta</taxon>
        <taxon>Magnoliopsida</taxon>
        <taxon>eudicotyledons</taxon>
        <taxon>Gunneridae</taxon>
        <taxon>Pentapetalae</taxon>
        <taxon>rosids</taxon>
        <taxon>fabids</taxon>
        <taxon>Malpighiales</taxon>
        <taxon>Euphorbiaceae</taxon>
        <taxon>Crotonoideae</taxon>
        <taxon>Micrandreae</taxon>
        <taxon>Hevea</taxon>
    </lineage>
</organism>
<evidence type="ECO:0000256" key="10">
    <source>
        <dbReference type="ARBA" id="ARBA00023170"/>
    </source>
</evidence>
<dbReference type="InterPro" id="IPR003591">
    <property type="entry name" value="Leu-rich_rpt_typical-subtyp"/>
</dbReference>
<dbReference type="PANTHER" id="PTHR48063:SF90">
    <property type="entry name" value="OS11G0565920 PROTEIN"/>
    <property type="match status" value="1"/>
</dbReference>
<dbReference type="InterPro" id="IPR001611">
    <property type="entry name" value="Leu-rich_rpt"/>
</dbReference>
<accession>A0ABQ9N927</accession>
<keyword evidence="3" id="KW-1003">Cell membrane</keyword>
<evidence type="ECO:0000313" key="15">
    <source>
        <dbReference type="EMBL" id="KAJ9188793.1"/>
    </source>
</evidence>
<evidence type="ECO:0000259" key="13">
    <source>
        <dbReference type="Pfam" id="PF08263"/>
    </source>
</evidence>
<dbReference type="Pfam" id="PF13855">
    <property type="entry name" value="LRR_8"/>
    <property type="match status" value="2"/>
</dbReference>
<dbReference type="PANTHER" id="PTHR48063">
    <property type="entry name" value="LRR RECEPTOR-LIKE KINASE"/>
    <property type="match status" value="1"/>
</dbReference>
<evidence type="ECO:0000256" key="8">
    <source>
        <dbReference type="ARBA" id="ARBA00022989"/>
    </source>
</evidence>
<dbReference type="SUPFAM" id="SSF52058">
    <property type="entry name" value="L domain-like"/>
    <property type="match status" value="2"/>
</dbReference>
<reference evidence="15" key="1">
    <citation type="journal article" date="2023" name="Plant Biotechnol. J.">
        <title>Chromosome-level wild Hevea brasiliensis genome provides new tools for genomic-assisted breeding and valuable loci to elevate rubber yield.</title>
        <authorList>
            <person name="Cheng H."/>
            <person name="Song X."/>
            <person name="Hu Y."/>
            <person name="Wu T."/>
            <person name="Yang Q."/>
            <person name="An Z."/>
            <person name="Feng S."/>
            <person name="Deng Z."/>
            <person name="Wu W."/>
            <person name="Zeng X."/>
            <person name="Tu M."/>
            <person name="Wang X."/>
            <person name="Huang H."/>
        </authorList>
    </citation>
    <scope>NUCLEOTIDE SEQUENCE</scope>
    <source>
        <strain evidence="15">MT/VB/25A 57/8</strain>
    </source>
</reference>
<evidence type="ECO:0000256" key="7">
    <source>
        <dbReference type="ARBA" id="ARBA00022737"/>
    </source>
</evidence>
<evidence type="ECO:0000256" key="1">
    <source>
        <dbReference type="ARBA" id="ARBA00004251"/>
    </source>
</evidence>
<dbReference type="InterPro" id="IPR032675">
    <property type="entry name" value="LRR_dom_sf"/>
</dbReference>
<comment type="similarity">
    <text evidence="2">Belongs to the RLP family.</text>
</comment>
<evidence type="ECO:0000256" key="4">
    <source>
        <dbReference type="ARBA" id="ARBA00022614"/>
    </source>
</evidence>
<keyword evidence="5 12" id="KW-0812">Transmembrane</keyword>
<comment type="subcellular location">
    <subcellularLocation>
        <location evidence="1">Cell membrane</location>
        <topology evidence="1">Single-pass type I membrane protein</topology>
    </subcellularLocation>
</comment>
<evidence type="ECO:0000256" key="6">
    <source>
        <dbReference type="ARBA" id="ARBA00022729"/>
    </source>
</evidence>
<keyword evidence="9 12" id="KW-0472">Membrane</keyword>
<dbReference type="Pfam" id="PF23598">
    <property type="entry name" value="LRR_14"/>
    <property type="match status" value="1"/>
</dbReference>
<evidence type="ECO:0008006" key="17">
    <source>
        <dbReference type="Google" id="ProtNLM"/>
    </source>
</evidence>
<evidence type="ECO:0000256" key="11">
    <source>
        <dbReference type="ARBA" id="ARBA00023180"/>
    </source>
</evidence>
<evidence type="ECO:0000256" key="12">
    <source>
        <dbReference type="SAM" id="Phobius"/>
    </source>
</evidence>
<dbReference type="Pfam" id="PF00560">
    <property type="entry name" value="LRR_1"/>
    <property type="match status" value="6"/>
</dbReference>
<keyword evidence="10" id="KW-0675">Receptor</keyword>
<evidence type="ECO:0000259" key="14">
    <source>
        <dbReference type="Pfam" id="PF23598"/>
    </source>
</evidence>
<comment type="caution">
    <text evidence="15">The sequence shown here is derived from an EMBL/GenBank/DDBJ whole genome shotgun (WGS) entry which is preliminary data.</text>
</comment>
<evidence type="ECO:0000256" key="5">
    <source>
        <dbReference type="ARBA" id="ARBA00022692"/>
    </source>
</evidence>
<gene>
    <name evidence="15" type="ORF">P3X46_000157</name>
</gene>
<keyword evidence="8 12" id="KW-1133">Transmembrane helix</keyword>
<keyword evidence="6" id="KW-0732">Signal</keyword>
<dbReference type="InterPro" id="IPR046956">
    <property type="entry name" value="RLP23-like"/>
</dbReference>
<keyword evidence="11" id="KW-0325">Glycoprotein</keyword>
<dbReference type="InterPro" id="IPR055414">
    <property type="entry name" value="LRR_R13L4/SHOC2-like"/>
</dbReference>
<dbReference type="SMART" id="SM00369">
    <property type="entry name" value="LRR_TYP"/>
    <property type="match status" value="6"/>
</dbReference>
<dbReference type="Proteomes" id="UP001174677">
    <property type="component" value="Chromosome 1"/>
</dbReference>
<dbReference type="PRINTS" id="PR00019">
    <property type="entry name" value="LEURICHRPT"/>
</dbReference>
<dbReference type="EMBL" id="JARPOI010000001">
    <property type="protein sequence ID" value="KAJ9188793.1"/>
    <property type="molecule type" value="Genomic_DNA"/>
</dbReference>
<sequence>MDKKSILFQLAFLQFLSGFLTFNSMNVQIRCLQIERKVLLDFKQGLTDPSGRLSSWVGEECCQWDGLTCNNLTGHVIKLDLRNPFQSDEAGHQESALRGKINSSLLYLEYLDYLDLSLNDFEGSQIPGFIGSFRSLNYLNLSHAKFGGTIPPLLGNMSSLHFLDLHAFSDSDHLLNAKDLHWLTGLSSLEYLDLGGIDLGSVVNWLDVVNMLPSLLELRLQDCNLQNLPHSLPFVNFTSLSVIDLSRNLFNSPMPAWLFNITNLEDILFSASNLTGPLPNTLTNIISLQHLDLSDQFLEGLLPSSLGNLWKLRSLILSSNNFSGNVIEFVDSLSRNNSLEVLDLTQNKFYGELPVSLGNLTNLRSLVLGQNRFWGSLPETIGSLSSLEAISMFGNPTNGSIPESMGQLSKLIVMNFGQTLWKGTISERHFLNLTRLENLEISSTSLKKSLNFNVGSQWNPPFKLKSIILAHIQAGPMFPEWVQTQNDLTRLFLNDIEISSTLPDWFWSWCSQHIDDLDLAHNQIRGTLPRSLHFHYEANVYLISNQFRGPLPMWSNVRRLYLWGNSFSGLIPENISEIMPKLRDLDLSENCLSGGIPPSIVNLRHLNTLVLSFNHLSGELPADWSQLQHLQVLDVSNNNLSGTIPSSIGFLHSLQLLSLSNNKFTGKIPLSLQNCTGLWNFDLSENRLSGSIPAWMGNITSLLILHLRSNFLSSELPTQLCHLLKLHVLDLADNNLLGWIPQCLGNLSGMISDVPPEFVHLYQGHATLVAKGRELEYSSTLSLVKTIDLSANNLTGKVPEEITGLLRLGTLNLSMNHLTGRIPPMIGSLRWLETLDLSKNQLSGTIPSSLSMISSLSHLNLSYNNLTGKIPLGNQLQTLNDPSIYEGNPGLCGDPLKTKCPEDDTSSESSEEGNGENERFDILWFYFGVASGFIVGFWAVCGAMLLNKSWRQKYFKFIDERKDKACVFIAVTLAHWQGRMKSIRNRDRQATFSTT</sequence>
<dbReference type="Gene3D" id="3.80.10.10">
    <property type="entry name" value="Ribonuclease Inhibitor"/>
    <property type="match status" value="3"/>
</dbReference>
<dbReference type="Pfam" id="PF08263">
    <property type="entry name" value="LRRNT_2"/>
    <property type="match status" value="1"/>
</dbReference>
<protein>
    <recommendedName>
        <fullName evidence="17">Leucine-rich repeat-containing N-terminal plant-type domain-containing protein</fullName>
    </recommendedName>
</protein>
<evidence type="ECO:0000256" key="9">
    <source>
        <dbReference type="ARBA" id="ARBA00023136"/>
    </source>
</evidence>
<evidence type="ECO:0000256" key="2">
    <source>
        <dbReference type="ARBA" id="ARBA00009592"/>
    </source>
</evidence>
<dbReference type="SUPFAM" id="SSF52047">
    <property type="entry name" value="RNI-like"/>
    <property type="match status" value="1"/>
</dbReference>